<dbReference type="Gene3D" id="1.10.443.20">
    <property type="entry name" value="Centromere DNA-binding protein complex CBF3 subunit, domain 2"/>
    <property type="match status" value="1"/>
</dbReference>
<dbReference type="Proteomes" id="UP001362999">
    <property type="component" value="Unassembled WGS sequence"/>
</dbReference>
<proteinExistence type="predicted"/>
<comment type="caution">
    <text evidence="2">The sequence shown here is derived from an EMBL/GenBank/DDBJ whole genome shotgun (WGS) entry which is preliminary data.</text>
</comment>
<sequence>STSRTNVARKEPLRDACSRLDLSNQVRAKTTLVSLYKILENYWYTEASSSRVASAHPSDQRMGPQIVPDPAHSSATPTATDPSPPQPGTVVNIPPSARPGEEEVEEIADLLRHFDVAGGNISELMGYDSDDEHDEEEEDGFDGDQSGDDDSDGEMDDQERMRHRARVAAAKRFEGNRRKGGLRTQQAVVRDWNIFLEFALKHKGLKDRIVDELALLYYLEYTGERCKRTRKGIDIPGTRVGASQIKKLFFGVLRIRKEQDAADETLAASRPATSVFVLDSLKTRMDEALQRNRGGLDEGEDCPDIIANTWLSEVDQEQQDKIGLSFLAHRHVRLAVFGHLCWTAQHASGNRGDDFRALKLSELQPYQMPHPSGRSKIYAILGLQGEEKAGKRGMRTVVNPVYSTFIAHLHPEKCPLGAFAIFLHWLYDVKELLSVMEIDFSLNKSWRQV</sequence>
<evidence type="ECO:0000313" key="2">
    <source>
        <dbReference type="EMBL" id="KAK7054019.1"/>
    </source>
</evidence>
<feature type="non-terminal residue" evidence="2">
    <location>
        <position position="1"/>
    </location>
</feature>
<protein>
    <submittedName>
        <fullName evidence="2">Uncharacterized protein</fullName>
    </submittedName>
</protein>
<name>A0AAW0DRP2_9AGAR</name>
<dbReference type="InterPro" id="IPR038279">
    <property type="entry name" value="Ndc10_dom2_sf"/>
</dbReference>
<feature type="compositionally biased region" description="Acidic residues" evidence="1">
    <location>
        <begin position="128"/>
        <end position="157"/>
    </location>
</feature>
<evidence type="ECO:0000313" key="3">
    <source>
        <dbReference type="Proteomes" id="UP001362999"/>
    </source>
</evidence>
<feature type="region of interest" description="Disordered" evidence="1">
    <location>
        <begin position="54"/>
        <end position="103"/>
    </location>
</feature>
<dbReference type="AlphaFoldDB" id="A0AAW0DRP2"/>
<dbReference type="GO" id="GO:0003677">
    <property type="term" value="F:DNA binding"/>
    <property type="evidence" value="ECO:0007669"/>
    <property type="project" value="InterPro"/>
</dbReference>
<accession>A0AAW0DRP2</accession>
<evidence type="ECO:0000256" key="1">
    <source>
        <dbReference type="SAM" id="MobiDB-lite"/>
    </source>
</evidence>
<dbReference type="EMBL" id="JAWWNJ010000006">
    <property type="protein sequence ID" value="KAK7054019.1"/>
    <property type="molecule type" value="Genomic_DNA"/>
</dbReference>
<feature type="region of interest" description="Disordered" evidence="1">
    <location>
        <begin position="122"/>
        <end position="161"/>
    </location>
</feature>
<reference evidence="2 3" key="1">
    <citation type="journal article" date="2024" name="J Genomics">
        <title>Draft genome sequencing and assembly of Favolaschia claudopus CIRM-BRFM 2984 isolated from oak limbs.</title>
        <authorList>
            <person name="Navarro D."/>
            <person name="Drula E."/>
            <person name="Chaduli D."/>
            <person name="Cazenave R."/>
            <person name="Ahrendt S."/>
            <person name="Wang J."/>
            <person name="Lipzen A."/>
            <person name="Daum C."/>
            <person name="Barry K."/>
            <person name="Grigoriev I.V."/>
            <person name="Favel A."/>
            <person name="Rosso M.N."/>
            <person name="Martin F."/>
        </authorList>
    </citation>
    <scope>NUCLEOTIDE SEQUENCE [LARGE SCALE GENOMIC DNA]</scope>
    <source>
        <strain evidence="2 3">CIRM-BRFM 2984</strain>
    </source>
</reference>
<keyword evidence="3" id="KW-1185">Reference proteome</keyword>
<feature type="compositionally biased region" description="Low complexity" evidence="1">
    <location>
        <begin position="68"/>
        <end position="81"/>
    </location>
</feature>
<gene>
    <name evidence="2" type="ORF">R3P38DRAFT_2500518</name>
</gene>
<organism evidence="2 3">
    <name type="scientific">Favolaschia claudopus</name>
    <dbReference type="NCBI Taxonomy" id="2862362"/>
    <lineage>
        <taxon>Eukaryota</taxon>
        <taxon>Fungi</taxon>
        <taxon>Dikarya</taxon>
        <taxon>Basidiomycota</taxon>
        <taxon>Agaricomycotina</taxon>
        <taxon>Agaricomycetes</taxon>
        <taxon>Agaricomycetidae</taxon>
        <taxon>Agaricales</taxon>
        <taxon>Marasmiineae</taxon>
        <taxon>Mycenaceae</taxon>
        <taxon>Favolaschia</taxon>
    </lineage>
</organism>